<dbReference type="InterPro" id="IPR007497">
    <property type="entry name" value="SIMPL/DUF541"/>
</dbReference>
<dbReference type="EMBL" id="DVKS01000141">
    <property type="protein sequence ID" value="HIT42066.1"/>
    <property type="molecule type" value="Genomic_DNA"/>
</dbReference>
<reference evidence="2" key="1">
    <citation type="submission" date="2020-10" db="EMBL/GenBank/DDBJ databases">
        <authorList>
            <person name="Gilroy R."/>
        </authorList>
    </citation>
    <scope>NUCLEOTIDE SEQUENCE</scope>
    <source>
        <strain evidence="2">CHK123-3438</strain>
    </source>
</reference>
<protein>
    <submittedName>
        <fullName evidence="2">SIMPL domain-containing protein</fullName>
    </submittedName>
</protein>
<keyword evidence="1" id="KW-0732">Signal</keyword>
<dbReference type="PANTHER" id="PTHR34387:SF1">
    <property type="entry name" value="PERIPLASMIC IMMUNOGENIC PROTEIN"/>
    <property type="match status" value="1"/>
</dbReference>
<name>A0A9D1GJM4_9FIRM</name>
<accession>A0A9D1GJM4</accession>
<evidence type="ECO:0000256" key="1">
    <source>
        <dbReference type="SAM" id="SignalP"/>
    </source>
</evidence>
<dbReference type="Pfam" id="PF04402">
    <property type="entry name" value="SIMPL"/>
    <property type="match status" value="1"/>
</dbReference>
<dbReference type="Gene3D" id="3.30.70.2970">
    <property type="entry name" value="Protein of unknown function (DUF541), domain 2"/>
    <property type="match status" value="1"/>
</dbReference>
<sequence length="254" mass="26782">MKKIVTFGALCALLLTSCRSAGAVQTSGSSQSDGIQQAARVQVENVDTQVITVTSRETVKVVPDMAEIVFGVTSQNADAAVCQQENQEKVNQLVEKLKELGLGETSIQTSGYDLSPRYDWQNNGQITGYEAVTQVTASDVSLDLVGNVLTQSVEAGANQIQSVSYLSSTYDESYQEALKLAVAQAQEKAQALADASGCTLGQAVHITEYSNNQTARYVAGNVMAAESDAAAAPAVVMPGEIEVEASISVDYAIQ</sequence>
<dbReference type="PANTHER" id="PTHR34387">
    <property type="entry name" value="SLR1258 PROTEIN"/>
    <property type="match status" value="1"/>
</dbReference>
<dbReference type="Gene3D" id="3.30.110.170">
    <property type="entry name" value="Protein of unknown function (DUF541), domain 1"/>
    <property type="match status" value="1"/>
</dbReference>
<dbReference type="Proteomes" id="UP000886860">
    <property type="component" value="Unassembled WGS sequence"/>
</dbReference>
<dbReference type="InterPro" id="IPR052022">
    <property type="entry name" value="26kDa_periplasmic_antigen"/>
</dbReference>
<dbReference type="GO" id="GO:0006974">
    <property type="term" value="P:DNA damage response"/>
    <property type="evidence" value="ECO:0007669"/>
    <property type="project" value="TreeGrafter"/>
</dbReference>
<dbReference type="AlphaFoldDB" id="A0A9D1GJM4"/>
<dbReference type="PROSITE" id="PS51257">
    <property type="entry name" value="PROKAR_LIPOPROTEIN"/>
    <property type="match status" value="1"/>
</dbReference>
<feature type="chain" id="PRO_5038394254" evidence="1">
    <location>
        <begin position="24"/>
        <end position="254"/>
    </location>
</feature>
<organism evidence="2 3">
    <name type="scientific">Candidatus Caccovicinus merdipullorum</name>
    <dbReference type="NCBI Taxonomy" id="2840724"/>
    <lineage>
        <taxon>Bacteria</taxon>
        <taxon>Bacillati</taxon>
        <taxon>Bacillota</taxon>
        <taxon>Clostridia</taxon>
        <taxon>Eubacteriales</taxon>
        <taxon>Candidatus Caccovicinus</taxon>
    </lineage>
</organism>
<evidence type="ECO:0000313" key="3">
    <source>
        <dbReference type="Proteomes" id="UP000886860"/>
    </source>
</evidence>
<comment type="caution">
    <text evidence="2">The sequence shown here is derived from an EMBL/GenBank/DDBJ whole genome shotgun (WGS) entry which is preliminary data.</text>
</comment>
<proteinExistence type="predicted"/>
<gene>
    <name evidence="2" type="ORF">IAB60_08235</name>
</gene>
<evidence type="ECO:0000313" key="2">
    <source>
        <dbReference type="EMBL" id="HIT42066.1"/>
    </source>
</evidence>
<reference evidence="2" key="2">
    <citation type="journal article" date="2021" name="PeerJ">
        <title>Extensive microbial diversity within the chicken gut microbiome revealed by metagenomics and culture.</title>
        <authorList>
            <person name="Gilroy R."/>
            <person name="Ravi A."/>
            <person name="Getino M."/>
            <person name="Pursley I."/>
            <person name="Horton D.L."/>
            <person name="Alikhan N.F."/>
            <person name="Baker D."/>
            <person name="Gharbi K."/>
            <person name="Hall N."/>
            <person name="Watson M."/>
            <person name="Adriaenssens E.M."/>
            <person name="Foster-Nyarko E."/>
            <person name="Jarju S."/>
            <person name="Secka A."/>
            <person name="Antonio M."/>
            <person name="Oren A."/>
            <person name="Chaudhuri R.R."/>
            <person name="La Ragione R."/>
            <person name="Hildebrand F."/>
            <person name="Pallen M.J."/>
        </authorList>
    </citation>
    <scope>NUCLEOTIDE SEQUENCE</scope>
    <source>
        <strain evidence="2">CHK123-3438</strain>
    </source>
</reference>
<feature type="signal peptide" evidence="1">
    <location>
        <begin position="1"/>
        <end position="23"/>
    </location>
</feature>